<evidence type="ECO:0000259" key="6">
    <source>
        <dbReference type="Pfam" id="PF00108"/>
    </source>
</evidence>
<dbReference type="SUPFAM" id="SSF53901">
    <property type="entry name" value="Thiolase-like"/>
    <property type="match status" value="2"/>
</dbReference>
<protein>
    <recommendedName>
        <fullName evidence="5">acetyl-CoA C-acyltransferase</fullName>
        <ecNumber evidence="5">2.3.1.16</ecNumber>
    </recommendedName>
</protein>
<gene>
    <name evidence="8" type="ORF">ASZ90_008350</name>
</gene>
<dbReference type="GO" id="GO:0005737">
    <property type="term" value="C:cytoplasm"/>
    <property type="evidence" value="ECO:0007669"/>
    <property type="project" value="UniProtKB-ARBA"/>
</dbReference>
<feature type="domain" description="Thiolase C-terminal" evidence="7">
    <location>
        <begin position="271"/>
        <end position="395"/>
    </location>
</feature>
<sequence length="397" mass="42237">MSEAVIVASVRSAGGRYKRGGLSETRADVFGIQVIKGLLEKVPQLDSKDIDDLIVGCAFPEAEAGMNFGKVLAVGAGLPEPVSGMTLNRFCSSGVQSIADATAKIRAGWSDVIIAGGCESMTHIPMGGGIFRPNPDWDYTTMPNVYINMGNTAENVAANHGVSREDMDKFGMESNRRAYEAINAGKFKEEIIPITAYKYKKDKNGKRICTEFVFDTDDGVRWPVSLVDMGKLKSPFKQGGNVTAANSSQMTDGAAFTLVMSAEKAKAIGVKPIAKLTHYAVAGCKPEEMGVGPRYAIPKVLKLAGLATKDIDLFEINEAFASQALYCIRELGIEDRLNAGDINPNGGAIALGHPLGCTGAKLTAQLLHEMKRRGSKRGIVSMCIGGGMGAAAIFEML</sequence>
<comment type="pathway">
    <text evidence="1">Lipid metabolism.</text>
</comment>
<dbReference type="PROSITE" id="PS00099">
    <property type="entry name" value="THIOLASE_3"/>
    <property type="match status" value="1"/>
</dbReference>
<keyword evidence="4 8" id="KW-0012">Acyltransferase</keyword>
<dbReference type="PROSITE" id="PS00098">
    <property type="entry name" value="THIOLASE_1"/>
    <property type="match status" value="1"/>
</dbReference>
<dbReference type="GO" id="GO:0003988">
    <property type="term" value="F:acetyl-CoA C-acyltransferase activity"/>
    <property type="evidence" value="ECO:0007669"/>
    <property type="project" value="UniProtKB-EC"/>
</dbReference>
<accession>A0A0W8FLT5</accession>
<dbReference type="InterPro" id="IPR020616">
    <property type="entry name" value="Thiolase_N"/>
</dbReference>
<dbReference type="InterPro" id="IPR020617">
    <property type="entry name" value="Thiolase_C"/>
</dbReference>
<dbReference type="Pfam" id="PF00108">
    <property type="entry name" value="Thiolase_N"/>
    <property type="match status" value="1"/>
</dbReference>
<dbReference type="AlphaFoldDB" id="A0A0W8FLT5"/>
<dbReference type="PIRSF" id="PIRSF000429">
    <property type="entry name" value="Ac-CoA_Ac_transf"/>
    <property type="match status" value="1"/>
</dbReference>
<dbReference type="InterPro" id="IPR020615">
    <property type="entry name" value="Thiolase_acyl_enz_int_AS"/>
</dbReference>
<evidence type="ECO:0000313" key="8">
    <source>
        <dbReference type="EMBL" id="KUG21882.1"/>
    </source>
</evidence>
<organism evidence="8">
    <name type="scientific">hydrocarbon metagenome</name>
    <dbReference type="NCBI Taxonomy" id="938273"/>
    <lineage>
        <taxon>unclassified sequences</taxon>
        <taxon>metagenomes</taxon>
        <taxon>ecological metagenomes</taxon>
    </lineage>
</organism>
<dbReference type="EMBL" id="LNQE01001013">
    <property type="protein sequence ID" value="KUG21882.1"/>
    <property type="molecule type" value="Genomic_DNA"/>
</dbReference>
<dbReference type="PANTHER" id="PTHR43853">
    <property type="entry name" value="3-KETOACYL-COA THIOLASE, PEROXISOMAL"/>
    <property type="match status" value="1"/>
</dbReference>
<name>A0A0W8FLT5_9ZZZZ</name>
<dbReference type="EC" id="2.3.1.16" evidence="5"/>
<dbReference type="Gene3D" id="3.40.47.10">
    <property type="match status" value="2"/>
</dbReference>
<feature type="domain" description="Thiolase N-terminal" evidence="6">
    <location>
        <begin position="5"/>
        <end position="262"/>
    </location>
</feature>
<dbReference type="InterPro" id="IPR050215">
    <property type="entry name" value="Thiolase-like_sf_Thiolase"/>
</dbReference>
<dbReference type="InterPro" id="IPR016039">
    <property type="entry name" value="Thiolase-like"/>
</dbReference>
<dbReference type="InterPro" id="IPR002155">
    <property type="entry name" value="Thiolase"/>
</dbReference>
<dbReference type="FunFam" id="3.40.47.10:FF:000010">
    <property type="entry name" value="Acetyl-CoA acetyltransferase (Thiolase)"/>
    <property type="match status" value="1"/>
</dbReference>
<evidence type="ECO:0000259" key="7">
    <source>
        <dbReference type="Pfam" id="PF02803"/>
    </source>
</evidence>
<comment type="similarity">
    <text evidence="2">Belongs to the thiolase-like superfamily. Thiolase family.</text>
</comment>
<dbReference type="InterPro" id="IPR020613">
    <property type="entry name" value="Thiolase_CS"/>
</dbReference>
<dbReference type="PANTHER" id="PTHR43853:SF21">
    <property type="entry name" value="STEROID 3-KETOACYL-COA THIOLASE"/>
    <property type="match status" value="1"/>
</dbReference>
<evidence type="ECO:0000256" key="3">
    <source>
        <dbReference type="ARBA" id="ARBA00022679"/>
    </source>
</evidence>
<dbReference type="InterPro" id="IPR020610">
    <property type="entry name" value="Thiolase_AS"/>
</dbReference>
<reference evidence="8" key="1">
    <citation type="journal article" date="2015" name="Proc. Natl. Acad. Sci. U.S.A.">
        <title>Networks of energetic and metabolic interactions define dynamics in microbial communities.</title>
        <authorList>
            <person name="Embree M."/>
            <person name="Liu J.K."/>
            <person name="Al-Bassam M.M."/>
            <person name="Zengler K."/>
        </authorList>
    </citation>
    <scope>NUCLEOTIDE SEQUENCE</scope>
</reference>
<dbReference type="PROSITE" id="PS00737">
    <property type="entry name" value="THIOLASE_2"/>
    <property type="match status" value="1"/>
</dbReference>
<evidence type="ECO:0000256" key="4">
    <source>
        <dbReference type="ARBA" id="ARBA00023315"/>
    </source>
</evidence>
<dbReference type="Pfam" id="PF02803">
    <property type="entry name" value="Thiolase_C"/>
    <property type="match status" value="1"/>
</dbReference>
<evidence type="ECO:0000256" key="1">
    <source>
        <dbReference type="ARBA" id="ARBA00005189"/>
    </source>
</evidence>
<keyword evidence="3 8" id="KW-0808">Transferase</keyword>
<dbReference type="GO" id="GO:0010124">
    <property type="term" value="P:phenylacetate catabolic process"/>
    <property type="evidence" value="ECO:0007669"/>
    <property type="project" value="TreeGrafter"/>
</dbReference>
<proteinExistence type="inferred from homology"/>
<dbReference type="CDD" id="cd00751">
    <property type="entry name" value="thiolase"/>
    <property type="match status" value="1"/>
</dbReference>
<comment type="caution">
    <text evidence="8">The sequence shown here is derived from an EMBL/GenBank/DDBJ whole genome shotgun (WGS) entry which is preliminary data.</text>
</comment>
<dbReference type="NCBIfam" id="TIGR01930">
    <property type="entry name" value="AcCoA-C-Actrans"/>
    <property type="match status" value="1"/>
</dbReference>
<evidence type="ECO:0000256" key="5">
    <source>
        <dbReference type="ARBA" id="ARBA00024073"/>
    </source>
</evidence>
<dbReference type="GO" id="GO:0006635">
    <property type="term" value="P:fatty acid beta-oxidation"/>
    <property type="evidence" value="ECO:0007669"/>
    <property type="project" value="TreeGrafter"/>
</dbReference>
<evidence type="ECO:0000256" key="2">
    <source>
        <dbReference type="ARBA" id="ARBA00010982"/>
    </source>
</evidence>